<feature type="transmembrane region" description="Helical" evidence="6">
    <location>
        <begin position="224"/>
        <end position="242"/>
    </location>
</feature>
<dbReference type="InterPro" id="IPR045225">
    <property type="entry name" value="Uracil/uridine/allantoin_perm"/>
</dbReference>
<evidence type="ECO:0000256" key="6">
    <source>
        <dbReference type="SAM" id="Phobius"/>
    </source>
</evidence>
<feature type="transmembrane region" description="Helical" evidence="6">
    <location>
        <begin position="195"/>
        <end position="217"/>
    </location>
</feature>
<feature type="transmembrane region" description="Helical" evidence="6">
    <location>
        <begin position="361"/>
        <end position="383"/>
    </location>
</feature>
<keyword evidence="3 6" id="KW-0812">Transmembrane</keyword>
<dbReference type="InterPro" id="IPR001248">
    <property type="entry name" value="Pur-cyt_permease"/>
</dbReference>
<dbReference type="GO" id="GO:0005886">
    <property type="term" value="C:plasma membrane"/>
    <property type="evidence" value="ECO:0007669"/>
    <property type="project" value="TreeGrafter"/>
</dbReference>
<dbReference type="OrthoDB" id="2018619at2759"/>
<feature type="transmembrane region" description="Helical" evidence="6">
    <location>
        <begin position="282"/>
        <end position="302"/>
    </location>
</feature>
<dbReference type="AlphaFoldDB" id="A0A5N6ZH36"/>
<evidence type="ECO:0000313" key="7">
    <source>
        <dbReference type="EMBL" id="KAE8356994.1"/>
    </source>
</evidence>
<sequence length="623" mass="69469">MLEESLRRTWWELVFSEGILSGLYRHQRFTRATYFSDVLLPCEETDYENLAVPDPSSLMSLVHFDKRIFDPNSATFSSYSYRIEAVRIFVNVLTLTEPDSNMRPSQVHAWRNRDLIPLSPDRAIWSSWDFLYLWSTVFFTTFGWQITSSLLGLGLNVWQAILCNIITKFLQTAVVLCVGWPGGVWHVGFTVSCRYVFGMWGSYIPVILRIFLCIIWYGVQAFTGGQLVAIILSTIFSGYHHLPNTLPASAAMTTKQFVGYLIFNLIALGLLWVPPDKLKKPFKLITSINLLVILGLAIGLIASARGGSLGTLQTSQRHDNLGWSFIHGIAVVFSGNAVGMASHSDFSRFARRPGAQVSGQIFSFLISGNIVPILGIFGTAAAAKMYGDVNALGLWNPPNILQLWLDHHYHNPAMRAATFFVAFGLTSSIMALNSIENGVSGGMDVAGLYPRYFNIRRGSYLLAAVSVLIQPWQIIANGAIFTATLNSFGVILFPLMGTMVADYYVVRRQQIKLSDLYRADVHSIYWFHRGFNWRAFAAWLVGFAPSIPGLAALKPHNKGIPIGLTYTFYLWPLVGFFASFALHVGLNYVSPPQGLGTVDEQEVETADRLQSQTITALEKGRHE</sequence>
<evidence type="ECO:0000256" key="5">
    <source>
        <dbReference type="ARBA" id="ARBA00023136"/>
    </source>
</evidence>
<dbReference type="Gene3D" id="1.10.4160.10">
    <property type="entry name" value="Hydantoin permease"/>
    <property type="match status" value="1"/>
</dbReference>
<comment type="similarity">
    <text evidence="2">Belongs to the purine-cytosine permease (2.A.39) family.</text>
</comment>
<dbReference type="Proteomes" id="UP000327118">
    <property type="component" value="Unassembled WGS sequence"/>
</dbReference>
<feature type="transmembrane region" description="Helical" evidence="6">
    <location>
        <begin position="131"/>
        <end position="157"/>
    </location>
</feature>
<reference evidence="8" key="1">
    <citation type="submission" date="2019-04" db="EMBL/GenBank/DDBJ databases">
        <title>Friends and foes A comparative genomics studyof 23 Aspergillus species from section Flavi.</title>
        <authorList>
            <consortium name="DOE Joint Genome Institute"/>
            <person name="Kjaerbolling I."/>
            <person name="Vesth T."/>
            <person name="Frisvad J.C."/>
            <person name="Nybo J.L."/>
            <person name="Theobald S."/>
            <person name="Kildgaard S."/>
            <person name="Isbrandt T."/>
            <person name="Kuo A."/>
            <person name="Sato A."/>
            <person name="Lyhne E.K."/>
            <person name="Kogle M.E."/>
            <person name="Wiebenga A."/>
            <person name="Kun R.S."/>
            <person name="Lubbers R.J."/>
            <person name="Makela M.R."/>
            <person name="Barry K."/>
            <person name="Chovatia M."/>
            <person name="Clum A."/>
            <person name="Daum C."/>
            <person name="Haridas S."/>
            <person name="He G."/>
            <person name="LaButti K."/>
            <person name="Lipzen A."/>
            <person name="Mondo S."/>
            <person name="Riley R."/>
            <person name="Salamov A."/>
            <person name="Simmons B.A."/>
            <person name="Magnuson J.K."/>
            <person name="Henrissat B."/>
            <person name="Mortensen U.H."/>
            <person name="Larsen T.O."/>
            <person name="Devries R.P."/>
            <person name="Grigoriev I.V."/>
            <person name="Machida M."/>
            <person name="Baker S.E."/>
            <person name="Andersen M.R."/>
        </authorList>
    </citation>
    <scope>NUCLEOTIDE SEQUENCE [LARGE SCALE GENOMIC DNA]</scope>
    <source>
        <strain evidence="8">CBS 553.77</strain>
    </source>
</reference>
<keyword evidence="5 6" id="KW-0472">Membrane</keyword>
<feature type="transmembrane region" description="Helical" evidence="6">
    <location>
        <begin position="413"/>
        <end position="433"/>
    </location>
</feature>
<feature type="transmembrane region" description="Helical" evidence="6">
    <location>
        <begin position="487"/>
        <end position="506"/>
    </location>
</feature>
<feature type="transmembrane region" description="Helical" evidence="6">
    <location>
        <begin position="535"/>
        <end position="553"/>
    </location>
</feature>
<evidence type="ECO:0000256" key="2">
    <source>
        <dbReference type="ARBA" id="ARBA00008974"/>
    </source>
</evidence>
<name>A0A5N6ZH36_9EURO</name>
<organism evidence="7 8">
    <name type="scientific">Aspergillus coremiiformis</name>
    <dbReference type="NCBI Taxonomy" id="138285"/>
    <lineage>
        <taxon>Eukaryota</taxon>
        <taxon>Fungi</taxon>
        <taxon>Dikarya</taxon>
        <taxon>Ascomycota</taxon>
        <taxon>Pezizomycotina</taxon>
        <taxon>Eurotiomycetes</taxon>
        <taxon>Eurotiomycetidae</taxon>
        <taxon>Eurotiales</taxon>
        <taxon>Aspergillaceae</taxon>
        <taxon>Aspergillus</taxon>
        <taxon>Aspergillus subgen. Circumdati</taxon>
    </lineage>
</organism>
<dbReference type="CDD" id="cd11482">
    <property type="entry name" value="SLC-NCS1sbd_NRT1-like"/>
    <property type="match status" value="1"/>
</dbReference>
<evidence type="ECO:0000256" key="3">
    <source>
        <dbReference type="ARBA" id="ARBA00022692"/>
    </source>
</evidence>
<dbReference type="GO" id="GO:0015205">
    <property type="term" value="F:nucleobase transmembrane transporter activity"/>
    <property type="evidence" value="ECO:0007669"/>
    <property type="project" value="TreeGrafter"/>
</dbReference>
<dbReference type="PANTHER" id="PTHR30618">
    <property type="entry name" value="NCS1 FAMILY PURINE/PYRIMIDINE TRANSPORTER"/>
    <property type="match status" value="1"/>
</dbReference>
<gene>
    <name evidence="7" type="ORF">BDV28DRAFT_154287</name>
</gene>
<accession>A0A5N6ZH36</accession>
<dbReference type="PANTHER" id="PTHR30618:SF15">
    <property type="entry name" value="NICOTINAMIDE RIBOSIDE TRANSPORTER 1-RELATED"/>
    <property type="match status" value="1"/>
</dbReference>
<feature type="transmembrane region" description="Helical" evidence="6">
    <location>
        <begin position="322"/>
        <end position="341"/>
    </location>
</feature>
<keyword evidence="8" id="KW-1185">Reference proteome</keyword>
<feature type="transmembrane region" description="Helical" evidence="6">
    <location>
        <begin position="169"/>
        <end position="189"/>
    </location>
</feature>
<comment type="subcellular location">
    <subcellularLocation>
        <location evidence="1">Membrane</location>
        <topology evidence="1">Multi-pass membrane protein</topology>
    </subcellularLocation>
</comment>
<evidence type="ECO:0000313" key="8">
    <source>
        <dbReference type="Proteomes" id="UP000327118"/>
    </source>
</evidence>
<feature type="transmembrane region" description="Helical" evidence="6">
    <location>
        <begin position="257"/>
        <end position="275"/>
    </location>
</feature>
<feature type="transmembrane region" description="Helical" evidence="6">
    <location>
        <begin position="568"/>
        <end position="589"/>
    </location>
</feature>
<proteinExistence type="inferred from homology"/>
<evidence type="ECO:0000256" key="1">
    <source>
        <dbReference type="ARBA" id="ARBA00004141"/>
    </source>
</evidence>
<evidence type="ECO:0000256" key="4">
    <source>
        <dbReference type="ARBA" id="ARBA00022989"/>
    </source>
</evidence>
<keyword evidence="4 6" id="KW-1133">Transmembrane helix</keyword>
<protein>
    <submittedName>
        <fullName evidence="7">Permease for cytosine/purines, uracil, thiamine, allantoin-domain-containing protein</fullName>
    </submittedName>
</protein>
<feature type="transmembrane region" description="Helical" evidence="6">
    <location>
        <begin position="460"/>
        <end position="481"/>
    </location>
</feature>
<dbReference type="Pfam" id="PF02133">
    <property type="entry name" value="Transp_cyt_pur"/>
    <property type="match status" value="1"/>
</dbReference>
<dbReference type="EMBL" id="ML739033">
    <property type="protein sequence ID" value="KAE8356994.1"/>
    <property type="molecule type" value="Genomic_DNA"/>
</dbReference>